<keyword evidence="6" id="KW-0805">Transcription regulation</keyword>
<feature type="domain" description="Response regulatory" evidence="12">
    <location>
        <begin position="3"/>
        <end position="120"/>
    </location>
</feature>
<evidence type="ECO:0000256" key="7">
    <source>
        <dbReference type="ARBA" id="ARBA00023125"/>
    </source>
</evidence>
<dbReference type="InterPro" id="IPR051552">
    <property type="entry name" value="HptR"/>
</dbReference>
<accession>A0A9D2DAR3</accession>
<evidence type="ECO:0000256" key="6">
    <source>
        <dbReference type="ARBA" id="ARBA00023015"/>
    </source>
</evidence>
<evidence type="ECO:0000256" key="8">
    <source>
        <dbReference type="ARBA" id="ARBA00023163"/>
    </source>
</evidence>
<dbReference type="Gene3D" id="1.10.10.60">
    <property type="entry name" value="Homeodomain-like"/>
    <property type="match status" value="2"/>
</dbReference>
<feature type="modified residue" description="4-aspartylphosphate" evidence="10">
    <location>
        <position position="55"/>
    </location>
</feature>
<dbReference type="SUPFAM" id="SSF52172">
    <property type="entry name" value="CheY-like"/>
    <property type="match status" value="1"/>
</dbReference>
<comment type="caution">
    <text evidence="13">The sequence shown here is derived from an EMBL/GenBank/DDBJ whole genome shotgun (WGS) entry which is preliminary data.</text>
</comment>
<name>A0A9D2DAR3_9FIRM</name>
<sequence length="507" mass="58952">MYKLLIVDDEKIEREGMAELIPWGSYGIELAGTAWNGQDGYEQVLKVHPDIVMTDIKMPVMDGLELIRRLKEEFPDIEVIVLSGYGEYEYTSQAMELGIKYYILKPCDEERMLPVIEKVKEEIETKRQEKSRYDTTVKKLLPLAKEQVFRNILLNRETSRREYDFFLGKMGEHRTGVYLLGFRNPTARFDALEQFVIENVLAELYGGENILMETSINKDVLFLINNNDLRKIEKSVERIRDEFVRVNSQPIQVALSDSGDIEHVNVLYTQLRELFQIGSPSGSAVVLHFGRLSGYEGHSSEFFRYDRLKEARDYAAILFEVYLGFIKMNLQGIEPEQKKQICRLVYQVGREEKEEDTGIDFDWENADNNDWTLICTLADLTADLREVDVSSGKEQIRMKQILQAVYENLRNTDLSIRYLAKEVLFMNEEHFGRVFVRCRGMKFSTWLRGVRIGLAKEVLSYAPDTRVSSLAELVGYSPDGQYFSKAFRKETEMTPTEYCEWLRQKNA</sequence>
<dbReference type="EMBL" id="DXCD01000163">
    <property type="protein sequence ID" value="HIZ13508.1"/>
    <property type="molecule type" value="Genomic_DNA"/>
</dbReference>
<protein>
    <recommendedName>
        <fullName evidence="2">Stage 0 sporulation protein A homolog</fullName>
    </recommendedName>
</protein>
<dbReference type="CDD" id="cd17536">
    <property type="entry name" value="REC_YesN-like"/>
    <property type="match status" value="1"/>
</dbReference>
<dbReference type="SUPFAM" id="SSF46689">
    <property type="entry name" value="Homeodomain-like"/>
    <property type="match status" value="1"/>
</dbReference>
<dbReference type="Gene3D" id="3.40.50.2300">
    <property type="match status" value="1"/>
</dbReference>
<dbReference type="PANTHER" id="PTHR42713">
    <property type="entry name" value="HISTIDINE KINASE-RELATED"/>
    <property type="match status" value="1"/>
</dbReference>
<keyword evidence="8" id="KW-0804">Transcription</keyword>
<dbReference type="InterPro" id="IPR001789">
    <property type="entry name" value="Sig_transdc_resp-reg_receiver"/>
</dbReference>
<dbReference type="GO" id="GO:0005737">
    <property type="term" value="C:cytoplasm"/>
    <property type="evidence" value="ECO:0007669"/>
    <property type="project" value="UniProtKB-SubCell"/>
</dbReference>
<evidence type="ECO:0000259" key="12">
    <source>
        <dbReference type="PROSITE" id="PS50110"/>
    </source>
</evidence>
<dbReference type="InterPro" id="IPR011006">
    <property type="entry name" value="CheY-like_superfamily"/>
</dbReference>
<evidence type="ECO:0000313" key="13">
    <source>
        <dbReference type="EMBL" id="HIZ13508.1"/>
    </source>
</evidence>
<evidence type="ECO:0000256" key="4">
    <source>
        <dbReference type="ARBA" id="ARBA00022553"/>
    </source>
</evidence>
<dbReference type="Proteomes" id="UP000824017">
    <property type="component" value="Unassembled WGS sequence"/>
</dbReference>
<dbReference type="Pfam" id="PF00072">
    <property type="entry name" value="Response_reg"/>
    <property type="match status" value="1"/>
</dbReference>
<dbReference type="GO" id="GO:0043565">
    <property type="term" value="F:sequence-specific DNA binding"/>
    <property type="evidence" value="ECO:0007669"/>
    <property type="project" value="InterPro"/>
</dbReference>
<comment type="subcellular location">
    <subcellularLocation>
        <location evidence="1">Cytoplasm</location>
    </subcellularLocation>
</comment>
<reference evidence="13" key="1">
    <citation type="journal article" date="2021" name="PeerJ">
        <title>Extensive microbial diversity within the chicken gut microbiome revealed by metagenomics and culture.</title>
        <authorList>
            <person name="Gilroy R."/>
            <person name="Ravi A."/>
            <person name="Getino M."/>
            <person name="Pursley I."/>
            <person name="Horton D.L."/>
            <person name="Alikhan N.F."/>
            <person name="Baker D."/>
            <person name="Gharbi K."/>
            <person name="Hall N."/>
            <person name="Watson M."/>
            <person name="Adriaenssens E.M."/>
            <person name="Foster-Nyarko E."/>
            <person name="Jarju S."/>
            <person name="Secka A."/>
            <person name="Antonio M."/>
            <person name="Oren A."/>
            <person name="Chaudhuri R.R."/>
            <person name="La Ragione R."/>
            <person name="Hildebrand F."/>
            <person name="Pallen M.J."/>
        </authorList>
    </citation>
    <scope>NUCLEOTIDE SEQUENCE</scope>
    <source>
        <strain evidence="13">ChiGjej1B1-13045</strain>
    </source>
</reference>
<evidence type="ECO:0000256" key="1">
    <source>
        <dbReference type="ARBA" id="ARBA00004496"/>
    </source>
</evidence>
<keyword evidence="4 10" id="KW-0597">Phosphoprotein</keyword>
<evidence type="ECO:0000256" key="10">
    <source>
        <dbReference type="PROSITE-ProRule" id="PRU00169"/>
    </source>
</evidence>
<evidence type="ECO:0000256" key="9">
    <source>
        <dbReference type="ARBA" id="ARBA00024867"/>
    </source>
</evidence>
<dbReference type="PROSITE" id="PS01124">
    <property type="entry name" value="HTH_ARAC_FAMILY_2"/>
    <property type="match status" value="1"/>
</dbReference>
<dbReference type="AlphaFoldDB" id="A0A9D2DAR3"/>
<dbReference type="GO" id="GO:0003700">
    <property type="term" value="F:DNA-binding transcription factor activity"/>
    <property type="evidence" value="ECO:0007669"/>
    <property type="project" value="InterPro"/>
</dbReference>
<dbReference type="PANTHER" id="PTHR42713:SF3">
    <property type="entry name" value="TRANSCRIPTIONAL REGULATORY PROTEIN HPTR"/>
    <property type="match status" value="1"/>
</dbReference>
<dbReference type="InterPro" id="IPR018060">
    <property type="entry name" value="HTH_AraC"/>
</dbReference>
<evidence type="ECO:0000256" key="2">
    <source>
        <dbReference type="ARBA" id="ARBA00018672"/>
    </source>
</evidence>
<evidence type="ECO:0000256" key="3">
    <source>
        <dbReference type="ARBA" id="ARBA00022490"/>
    </source>
</evidence>
<proteinExistence type="predicted"/>
<reference evidence="13" key="2">
    <citation type="submission" date="2021-04" db="EMBL/GenBank/DDBJ databases">
        <authorList>
            <person name="Gilroy R."/>
        </authorList>
    </citation>
    <scope>NUCLEOTIDE SEQUENCE</scope>
    <source>
        <strain evidence="13">ChiGjej1B1-13045</strain>
    </source>
</reference>
<dbReference type="GO" id="GO:0000160">
    <property type="term" value="P:phosphorelay signal transduction system"/>
    <property type="evidence" value="ECO:0007669"/>
    <property type="project" value="UniProtKB-KW"/>
</dbReference>
<evidence type="ECO:0000313" key="14">
    <source>
        <dbReference type="Proteomes" id="UP000824017"/>
    </source>
</evidence>
<evidence type="ECO:0000256" key="5">
    <source>
        <dbReference type="ARBA" id="ARBA00023012"/>
    </source>
</evidence>
<dbReference type="InterPro" id="IPR009057">
    <property type="entry name" value="Homeodomain-like_sf"/>
</dbReference>
<evidence type="ECO:0000259" key="11">
    <source>
        <dbReference type="PROSITE" id="PS01124"/>
    </source>
</evidence>
<keyword evidence="5" id="KW-0902">Two-component regulatory system</keyword>
<dbReference type="Pfam" id="PF12833">
    <property type="entry name" value="HTH_18"/>
    <property type="match status" value="1"/>
</dbReference>
<organism evidence="13 14">
    <name type="scientific">Candidatus Mediterraneibacter stercorigallinarum</name>
    <dbReference type="NCBI Taxonomy" id="2838686"/>
    <lineage>
        <taxon>Bacteria</taxon>
        <taxon>Bacillati</taxon>
        <taxon>Bacillota</taxon>
        <taxon>Clostridia</taxon>
        <taxon>Lachnospirales</taxon>
        <taxon>Lachnospiraceae</taxon>
        <taxon>Mediterraneibacter</taxon>
    </lineage>
</organism>
<keyword evidence="7" id="KW-0238">DNA-binding</keyword>
<dbReference type="SMART" id="SM00342">
    <property type="entry name" value="HTH_ARAC"/>
    <property type="match status" value="1"/>
</dbReference>
<keyword evidence="3" id="KW-0963">Cytoplasm</keyword>
<feature type="domain" description="HTH araC/xylS-type" evidence="11">
    <location>
        <begin position="399"/>
        <end position="501"/>
    </location>
</feature>
<dbReference type="PROSITE" id="PS50110">
    <property type="entry name" value="RESPONSE_REGULATORY"/>
    <property type="match status" value="1"/>
</dbReference>
<gene>
    <name evidence="13" type="ORF">H9817_06240</name>
</gene>
<dbReference type="SMART" id="SM00448">
    <property type="entry name" value="REC"/>
    <property type="match status" value="1"/>
</dbReference>
<comment type="function">
    <text evidence="9">May play the central regulatory role in sporulation. It may be an element of the effector pathway responsible for the activation of sporulation genes in response to nutritional stress. Spo0A may act in concert with spo0H (a sigma factor) to control the expression of some genes that are critical to the sporulation process.</text>
</comment>